<comment type="caution">
    <text evidence="2">The sequence shown here is derived from an EMBL/GenBank/DDBJ whole genome shotgun (WGS) entry which is preliminary data.</text>
</comment>
<organism evidence="2 3">
    <name type="scientific">Odoribacter laneus YIT 12061</name>
    <dbReference type="NCBI Taxonomy" id="742817"/>
    <lineage>
        <taxon>Bacteria</taxon>
        <taxon>Pseudomonadati</taxon>
        <taxon>Bacteroidota</taxon>
        <taxon>Bacteroidia</taxon>
        <taxon>Bacteroidales</taxon>
        <taxon>Odoribacteraceae</taxon>
        <taxon>Odoribacter</taxon>
    </lineage>
</organism>
<dbReference type="GeneID" id="98067857"/>
<name>H1DCY6_9BACT</name>
<evidence type="ECO:0000313" key="2">
    <source>
        <dbReference type="EMBL" id="EHP51191.1"/>
    </source>
</evidence>
<dbReference type="Proteomes" id="UP000004892">
    <property type="component" value="Unassembled WGS sequence"/>
</dbReference>
<evidence type="ECO:0000313" key="3">
    <source>
        <dbReference type="Proteomes" id="UP000004892"/>
    </source>
</evidence>
<dbReference type="AlphaFoldDB" id="H1DCY6"/>
<dbReference type="InterPro" id="IPR053147">
    <property type="entry name" value="Hsp_HslJ-like"/>
</dbReference>
<dbReference type="RefSeq" id="WP_009135347.1">
    <property type="nucleotide sequence ID" value="NZ_JH594596.1"/>
</dbReference>
<dbReference type="PANTHER" id="PTHR35535">
    <property type="entry name" value="HEAT SHOCK PROTEIN HSLJ"/>
    <property type="match status" value="1"/>
</dbReference>
<proteinExistence type="predicted"/>
<dbReference type="PROSITE" id="PS51257">
    <property type="entry name" value="PROKAR_LIPOPROTEIN"/>
    <property type="match status" value="1"/>
</dbReference>
<dbReference type="EMBL" id="ADMC01000001">
    <property type="protein sequence ID" value="EHP51191.1"/>
    <property type="molecule type" value="Genomic_DNA"/>
</dbReference>
<dbReference type="Pfam" id="PF03724">
    <property type="entry name" value="META"/>
    <property type="match status" value="1"/>
</dbReference>
<dbReference type="Gene3D" id="2.40.128.270">
    <property type="match status" value="1"/>
</dbReference>
<dbReference type="eggNOG" id="COG3187">
    <property type="taxonomic scope" value="Bacteria"/>
</dbReference>
<keyword evidence="3" id="KW-1185">Reference proteome</keyword>
<gene>
    <name evidence="2" type="ORF">HMPREF9449_00193</name>
</gene>
<dbReference type="InterPro" id="IPR038670">
    <property type="entry name" value="HslJ-like_sf"/>
</dbReference>
<accession>H1DCY6</accession>
<protein>
    <recommendedName>
        <fullName evidence="1">DUF306 domain-containing protein</fullName>
    </recommendedName>
</protein>
<dbReference type="HOGENOM" id="CLU_075808_5_3_10"/>
<reference evidence="2 3" key="1">
    <citation type="submission" date="2012-01" db="EMBL/GenBank/DDBJ databases">
        <title>The Genome Sequence of Odoribacter laneus YIT 12061.</title>
        <authorList>
            <consortium name="The Broad Institute Genome Sequencing Platform"/>
            <person name="Earl A."/>
            <person name="Ward D."/>
            <person name="Feldgarden M."/>
            <person name="Gevers D."/>
            <person name="Morotomi M."/>
            <person name="Young S.K."/>
            <person name="Zeng Q."/>
            <person name="Gargeya S."/>
            <person name="Fitzgerald M."/>
            <person name="Haas B."/>
            <person name="Abouelleil A."/>
            <person name="Alvarado L."/>
            <person name="Arachchi H.M."/>
            <person name="Berlin A."/>
            <person name="Chapman S.B."/>
            <person name="Gearin G."/>
            <person name="Goldberg J."/>
            <person name="Griggs A."/>
            <person name="Gujja S."/>
            <person name="Hansen M."/>
            <person name="Heiman D."/>
            <person name="Howarth C."/>
            <person name="Larimer J."/>
            <person name="Lui A."/>
            <person name="MacDonald P.J.P."/>
            <person name="McCowen C."/>
            <person name="Montmayeur A."/>
            <person name="Murphy C."/>
            <person name="Neiman D."/>
            <person name="Pearson M."/>
            <person name="Priest M."/>
            <person name="Roberts A."/>
            <person name="Saif S."/>
            <person name="Shea T."/>
            <person name="Sisk P."/>
            <person name="Stolte C."/>
            <person name="Sykes S."/>
            <person name="Wortman J."/>
            <person name="Nusbaum C."/>
            <person name="Birren B."/>
        </authorList>
    </citation>
    <scope>NUCLEOTIDE SEQUENCE [LARGE SCALE GENOMIC DNA]</scope>
    <source>
        <strain evidence="2 3">YIT 12061</strain>
    </source>
</reference>
<dbReference type="PATRIC" id="fig|742817.3.peg.199"/>
<dbReference type="PANTHER" id="PTHR35535:SF1">
    <property type="entry name" value="HEAT SHOCK PROTEIN HSLJ"/>
    <property type="match status" value="1"/>
</dbReference>
<sequence>MKTILFLILIGLGVTACNSSRNIVKLTGVKWVLEKLDGKPLQMKENGNKVYIHFNDTEKRADGMAGCNRFFGGYELDGKTLKFSQMGSTRMACPDMEVESAFFKMLENTDRFEIKDHTLLLMNRNQVLAEFKSEPLKEK</sequence>
<evidence type="ECO:0000259" key="1">
    <source>
        <dbReference type="Pfam" id="PF03724"/>
    </source>
</evidence>
<dbReference type="InterPro" id="IPR005184">
    <property type="entry name" value="DUF306_Meta_HslJ"/>
</dbReference>
<feature type="domain" description="DUF306" evidence="1">
    <location>
        <begin position="25"/>
        <end position="131"/>
    </location>
</feature>